<name>A0A2P2L7U0_RHIMU</name>
<protein>
    <submittedName>
        <fullName evidence="1">Uncharacterized protein</fullName>
    </submittedName>
</protein>
<accession>A0A2P2L7U0</accession>
<proteinExistence type="predicted"/>
<reference evidence="1" key="1">
    <citation type="submission" date="2018-02" db="EMBL/GenBank/DDBJ databases">
        <title>Rhizophora mucronata_Transcriptome.</title>
        <authorList>
            <person name="Meera S.P."/>
            <person name="Sreeshan A."/>
            <person name="Augustine A."/>
        </authorList>
    </citation>
    <scope>NUCLEOTIDE SEQUENCE</scope>
    <source>
        <tissue evidence="1">Leaf</tissue>
    </source>
</reference>
<organism evidence="1">
    <name type="scientific">Rhizophora mucronata</name>
    <name type="common">Asiatic mangrove</name>
    <dbReference type="NCBI Taxonomy" id="61149"/>
    <lineage>
        <taxon>Eukaryota</taxon>
        <taxon>Viridiplantae</taxon>
        <taxon>Streptophyta</taxon>
        <taxon>Embryophyta</taxon>
        <taxon>Tracheophyta</taxon>
        <taxon>Spermatophyta</taxon>
        <taxon>Magnoliopsida</taxon>
        <taxon>eudicotyledons</taxon>
        <taxon>Gunneridae</taxon>
        <taxon>Pentapetalae</taxon>
        <taxon>rosids</taxon>
        <taxon>fabids</taxon>
        <taxon>Malpighiales</taxon>
        <taxon>Rhizophoraceae</taxon>
        <taxon>Rhizophora</taxon>
    </lineage>
</organism>
<dbReference type="EMBL" id="GGEC01033558">
    <property type="protein sequence ID" value="MBX14042.1"/>
    <property type="molecule type" value="Transcribed_RNA"/>
</dbReference>
<sequence length="14" mass="1738">MVHWRDFTPSSFDL</sequence>
<evidence type="ECO:0000313" key="1">
    <source>
        <dbReference type="EMBL" id="MBX14042.1"/>
    </source>
</evidence>